<sequence>MLGVLGLTSATSSRNSIYASDFKASYGCRGSDFRSSDELRAVRGACSRLNEWVISPCLFRVQSASAYRVCLEFWFDVKRVRALYRQVSAYAVMRRACRVGKDFK</sequence>
<organism evidence="1 3">
    <name type="scientific">Microthlaspi erraticum</name>
    <dbReference type="NCBI Taxonomy" id="1685480"/>
    <lineage>
        <taxon>Eukaryota</taxon>
        <taxon>Viridiplantae</taxon>
        <taxon>Streptophyta</taxon>
        <taxon>Embryophyta</taxon>
        <taxon>Tracheophyta</taxon>
        <taxon>Spermatophyta</taxon>
        <taxon>Magnoliopsida</taxon>
        <taxon>eudicotyledons</taxon>
        <taxon>Gunneridae</taxon>
        <taxon>Pentapetalae</taxon>
        <taxon>rosids</taxon>
        <taxon>malvids</taxon>
        <taxon>Brassicales</taxon>
        <taxon>Brassicaceae</taxon>
        <taxon>Coluteocarpeae</taxon>
        <taxon>Microthlaspi</taxon>
    </lineage>
</organism>
<accession>A0A6D2IRU4</accession>
<keyword evidence="3" id="KW-1185">Reference proteome</keyword>
<evidence type="ECO:0000313" key="1">
    <source>
        <dbReference type="EMBL" id="CAA7031152.1"/>
    </source>
</evidence>
<dbReference type="Proteomes" id="UP000467841">
    <property type="component" value="Unassembled WGS sequence"/>
</dbReference>
<gene>
    <name evidence="1" type="ORF">MERR_LOCUS18387</name>
    <name evidence="2" type="ORF">MERR_LOCUS36957</name>
</gene>
<name>A0A6D2IRU4_9BRAS</name>
<dbReference type="EMBL" id="CACVBM020001427">
    <property type="protein sequence ID" value="CAA7049722.1"/>
    <property type="molecule type" value="Genomic_DNA"/>
</dbReference>
<proteinExistence type="predicted"/>
<evidence type="ECO:0000313" key="3">
    <source>
        <dbReference type="Proteomes" id="UP000467841"/>
    </source>
</evidence>
<reference evidence="1 3" key="1">
    <citation type="submission" date="2020-01" db="EMBL/GenBank/DDBJ databases">
        <authorList>
            <person name="Mishra B."/>
        </authorList>
    </citation>
    <scope>NUCLEOTIDE SEQUENCE [LARGE SCALE GENOMIC DNA]</scope>
</reference>
<dbReference type="AlphaFoldDB" id="A0A6D2IRU4"/>
<evidence type="ECO:0000313" key="2">
    <source>
        <dbReference type="EMBL" id="CAA7049722.1"/>
    </source>
</evidence>
<protein>
    <submittedName>
        <fullName evidence="1">Uncharacterized protein</fullName>
    </submittedName>
</protein>
<dbReference type="EMBL" id="CACVBM020001103">
    <property type="protein sequence ID" value="CAA7031152.1"/>
    <property type="molecule type" value="Genomic_DNA"/>
</dbReference>